<gene>
    <name evidence="6" type="ORF">E4021_01755</name>
</gene>
<proteinExistence type="inferred from homology"/>
<dbReference type="RefSeq" id="WP_136456175.1">
    <property type="nucleotide sequence ID" value="NZ_SRSF01000001.1"/>
</dbReference>
<dbReference type="GO" id="GO:0006508">
    <property type="term" value="P:proteolysis"/>
    <property type="evidence" value="ECO:0007669"/>
    <property type="project" value="UniProtKB-KW"/>
</dbReference>
<dbReference type="InterPro" id="IPR038765">
    <property type="entry name" value="Papain-like_cys_pep_sf"/>
</dbReference>
<evidence type="ECO:0000313" key="7">
    <source>
        <dbReference type="Proteomes" id="UP000308528"/>
    </source>
</evidence>
<dbReference type="GO" id="GO:0008234">
    <property type="term" value="F:cysteine-type peptidase activity"/>
    <property type="evidence" value="ECO:0007669"/>
    <property type="project" value="UniProtKB-KW"/>
</dbReference>
<keyword evidence="4" id="KW-0788">Thiol protease</keyword>
<dbReference type="PANTHER" id="PTHR47053:SF1">
    <property type="entry name" value="MUREIN DD-ENDOPEPTIDASE MEPH-RELATED"/>
    <property type="match status" value="1"/>
</dbReference>
<evidence type="ECO:0000259" key="5">
    <source>
        <dbReference type="PROSITE" id="PS51935"/>
    </source>
</evidence>
<dbReference type="EMBL" id="SRSF01000001">
    <property type="protein sequence ID" value="THH41349.1"/>
    <property type="molecule type" value="Genomic_DNA"/>
</dbReference>
<keyword evidence="7" id="KW-1185">Reference proteome</keyword>
<name>A0A4S4NN11_9BACT</name>
<sequence length="287" mass="32165">MQITYATGKYTAATLHKRPSAGAPWVSQLLLGEVVQVLEPGERYSRVVTPEEELEGYVLTDQLVTVDEATYRRQLDCPAFALELFCPVFSDNFGMPVTFGARLPAYDGIQLLHAGQRFRYSGQALLSENLTADADMMLRLARKWLFTPELRGGRTPTGIGSSELVQLVARLVGLRLPRAAADMSSMGRPVDFVVQCQPADLAFFDDGRGRIEHVGLILPDSQVLHVSGRVRVDPLDHFGIFDREGRRYSHRLRIVRRFLPDARPTVPVKLDEKPADLPYESQQILIF</sequence>
<organism evidence="6 7">
    <name type="scientific">Neolewinella litorea</name>
    <dbReference type="NCBI Taxonomy" id="2562452"/>
    <lineage>
        <taxon>Bacteria</taxon>
        <taxon>Pseudomonadati</taxon>
        <taxon>Bacteroidota</taxon>
        <taxon>Saprospiria</taxon>
        <taxon>Saprospirales</taxon>
        <taxon>Lewinellaceae</taxon>
        <taxon>Neolewinella</taxon>
    </lineage>
</organism>
<dbReference type="InterPro" id="IPR051202">
    <property type="entry name" value="Peptidase_C40"/>
</dbReference>
<dbReference type="AlphaFoldDB" id="A0A4S4NN11"/>
<dbReference type="Pfam" id="PF00877">
    <property type="entry name" value="NLPC_P60"/>
    <property type="match status" value="1"/>
</dbReference>
<dbReference type="Gene3D" id="3.90.1720.10">
    <property type="entry name" value="endopeptidase domain like (from Nostoc punctiforme)"/>
    <property type="match status" value="1"/>
</dbReference>
<evidence type="ECO:0000256" key="4">
    <source>
        <dbReference type="ARBA" id="ARBA00022807"/>
    </source>
</evidence>
<evidence type="ECO:0000256" key="3">
    <source>
        <dbReference type="ARBA" id="ARBA00022801"/>
    </source>
</evidence>
<evidence type="ECO:0000256" key="2">
    <source>
        <dbReference type="ARBA" id="ARBA00022670"/>
    </source>
</evidence>
<dbReference type="InterPro" id="IPR000064">
    <property type="entry name" value="NLP_P60_dom"/>
</dbReference>
<dbReference type="Gene3D" id="2.30.30.40">
    <property type="entry name" value="SH3 Domains"/>
    <property type="match status" value="1"/>
</dbReference>
<comment type="caution">
    <text evidence="6">The sequence shown here is derived from an EMBL/GenBank/DDBJ whole genome shotgun (WGS) entry which is preliminary data.</text>
</comment>
<dbReference type="SUPFAM" id="SSF54001">
    <property type="entry name" value="Cysteine proteinases"/>
    <property type="match status" value="1"/>
</dbReference>
<dbReference type="PANTHER" id="PTHR47053">
    <property type="entry name" value="MUREIN DD-ENDOPEPTIDASE MEPH-RELATED"/>
    <property type="match status" value="1"/>
</dbReference>
<comment type="similarity">
    <text evidence="1">Belongs to the peptidase C40 family.</text>
</comment>
<dbReference type="Pfam" id="PF18348">
    <property type="entry name" value="SH3_16"/>
    <property type="match status" value="1"/>
</dbReference>
<protein>
    <recommendedName>
        <fullName evidence="5">NlpC/P60 domain-containing protein</fullName>
    </recommendedName>
</protein>
<dbReference type="OrthoDB" id="9813368at2"/>
<evidence type="ECO:0000313" key="6">
    <source>
        <dbReference type="EMBL" id="THH41349.1"/>
    </source>
</evidence>
<evidence type="ECO:0000256" key="1">
    <source>
        <dbReference type="ARBA" id="ARBA00007074"/>
    </source>
</evidence>
<keyword evidence="2" id="KW-0645">Protease</keyword>
<feature type="domain" description="NlpC/P60" evidence="5">
    <location>
        <begin position="131"/>
        <end position="259"/>
    </location>
</feature>
<dbReference type="PROSITE" id="PS51935">
    <property type="entry name" value="NLPC_P60"/>
    <property type="match status" value="1"/>
</dbReference>
<accession>A0A4S4NN11</accession>
<reference evidence="6 7" key="1">
    <citation type="submission" date="2019-04" db="EMBL/GenBank/DDBJ databases">
        <title>Lewinella litorea sp. nov., isolated from a marine sand.</title>
        <authorList>
            <person name="Yoon J.-H."/>
        </authorList>
    </citation>
    <scope>NUCLEOTIDE SEQUENCE [LARGE SCALE GENOMIC DNA]</scope>
    <source>
        <strain evidence="6 7">HSMS-39</strain>
    </source>
</reference>
<keyword evidence="3" id="KW-0378">Hydrolase</keyword>
<dbReference type="Proteomes" id="UP000308528">
    <property type="component" value="Unassembled WGS sequence"/>
</dbReference>
<dbReference type="InterPro" id="IPR041382">
    <property type="entry name" value="SH3_16"/>
</dbReference>